<comment type="caution">
    <text evidence="2">The sequence shown here is derived from an EMBL/GenBank/DDBJ whole genome shotgun (WGS) entry which is preliminary data.</text>
</comment>
<dbReference type="RefSeq" id="WP_245652120.1">
    <property type="nucleotide sequence ID" value="NZ_MCRI01000018.1"/>
</dbReference>
<keyword evidence="1" id="KW-1133">Transmembrane helix</keyword>
<dbReference type="PATRIC" id="fig|291169.3.peg.1812"/>
<feature type="transmembrane region" description="Helical" evidence="1">
    <location>
        <begin position="16"/>
        <end position="39"/>
    </location>
</feature>
<dbReference type="AlphaFoldDB" id="A0A1E3GR55"/>
<dbReference type="Proteomes" id="UP000094379">
    <property type="component" value="Unassembled WGS sequence"/>
</dbReference>
<sequence length="168" mass="19398">MMAISQENNQALKNPWVLGFLAFLCTFVTVNIIFIYLAFSSPPNLVVDNYYERGKKYAQQELQMEQEKQLGWNGVIMAPPKSRVNQRQPYEVFIHGKNSAAVQLDSVTFFAYRPSDMREDFSVEMNPMSLGRYAVDIEFGLPGNWDIIVEAKRGDDEFLITRRIFIDP</sequence>
<keyword evidence="1" id="KW-0812">Transmembrane</keyword>
<reference evidence="2 3" key="1">
    <citation type="submission" date="2016-07" db="EMBL/GenBank/DDBJ databases">
        <title>Draft Genome Sequence of Methylophaga muralis Bur 1.</title>
        <authorList>
            <person name="Vasilenko O.V."/>
            <person name="Doronina N.V."/>
            <person name="Shmareva M.N."/>
            <person name="Tarlachkov S.V."/>
            <person name="Mustakhimov I."/>
            <person name="Trotsenko Y.A."/>
        </authorList>
    </citation>
    <scope>NUCLEOTIDE SEQUENCE [LARGE SCALE GENOMIC DNA]</scope>
    <source>
        <strain evidence="2 3">Bur 1</strain>
    </source>
</reference>
<dbReference type="EMBL" id="MCRI01000018">
    <property type="protein sequence ID" value="ODN66532.1"/>
    <property type="molecule type" value="Genomic_DNA"/>
</dbReference>
<gene>
    <name evidence="2" type="ORF">A9E74_01802</name>
</gene>
<dbReference type="STRING" id="291169.A9E74_01802"/>
<organism evidence="2 3">
    <name type="scientific">Methylophaga muralis</name>
    <dbReference type="NCBI Taxonomy" id="291169"/>
    <lineage>
        <taxon>Bacteria</taxon>
        <taxon>Pseudomonadati</taxon>
        <taxon>Pseudomonadota</taxon>
        <taxon>Gammaproteobacteria</taxon>
        <taxon>Thiotrichales</taxon>
        <taxon>Piscirickettsiaceae</taxon>
        <taxon>Methylophaga</taxon>
    </lineage>
</organism>
<protein>
    <submittedName>
        <fullName evidence="2">FixH</fullName>
    </submittedName>
</protein>
<keyword evidence="3" id="KW-1185">Reference proteome</keyword>
<keyword evidence="1" id="KW-0472">Membrane</keyword>
<name>A0A1E3GR55_9GAMM</name>
<evidence type="ECO:0000256" key="1">
    <source>
        <dbReference type="SAM" id="Phobius"/>
    </source>
</evidence>
<evidence type="ECO:0000313" key="2">
    <source>
        <dbReference type="EMBL" id="ODN66532.1"/>
    </source>
</evidence>
<accession>A0A1E3GR55</accession>
<proteinExistence type="predicted"/>
<evidence type="ECO:0000313" key="3">
    <source>
        <dbReference type="Proteomes" id="UP000094379"/>
    </source>
</evidence>
<dbReference type="Pfam" id="PF05751">
    <property type="entry name" value="FixH"/>
    <property type="match status" value="1"/>
</dbReference>
<dbReference type="InterPro" id="IPR008620">
    <property type="entry name" value="FixH"/>
</dbReference>